<dbReference type="RefSeq" id="WP_230002813.1">
    <property type="nucleotide sequence ID" value="NZ_CP087134.1"/>
</dbReference>
<evidence type="ECO:0000313" key="1">
    <source>
        <dbReference type="EMBL" id="MDX6187727.1"/>
    </source>
</evidence>
<name>A0ABU4R560_9FLAO</name>
<protein>
    <recommendedName>
        <fullName evidence="3">Lipoprotein</fullName>
    </recommendedName>
</protein>
<sequence length="171" mass="20134">MEKRMKFHCFILVVILLFMNCKKANKKKDVLKTLIGNSKEYSLKYEIFYDHDKIKFCLISSFNNKNEVSCETLIKKNDGYYSKNTYSKGLSNSKDYNLILSISKDTTYSFRSAGNVNSHEIKKINDTVFKSTNKIIGISNYEENIFFDKSYKILKIESYYGDKKFIFKSER</sequence>
<keyword evidence="2" id="KW-1185">Reference proteome</keyword>
<evidence type="ECO:0000313" key="2">
    <source>
        <dbReference type="Proteomes" id="UP001273350"/>
    </source>
</evidence>
<accession>A0ABU4R560</accession>
<comment type="caution">
    <text evidence="1">The sequence shown here is derived from an EMBL/GenBank/DDBJ whole genome shotgun (WGS) entry which is preliminary data.</text>
</comment>
<proteinExistence type="predicted"/>
<evidence type="ECO:0008006" key="3">
    <source>
        <dbReference type="Google" id="ProtNLM"/>
    </source>
</evidence>
<gene>
    <name evidence="1" type="ORF">SGQ83_00045</name>
</gene>
<organism evidence="1 2">
    <name type="scientific">Flavobacterium cupriresistens</name>
    <dbReference type="NCBI Taxonomy" id="2893885"/>
    <lineage>
        <taxon>Bacteria</taxon>
        <taxon>Pseudomonadati</taxon>
        <taxon>Bacteroidota</taxon>
        <taxon>Flavobacteriia</taxon>
        <taxon>Flavobacteriales</taxon>
        <taxon>Flavobacteriaceae</taxon>
        <taxon>Flavobacterium</taxon>
    </lineage>
</organism>
<dbReference type="EMBL" id="JAWXVI010000001">
    <property type="protein sequence ID" value="MDX6187727.1"/>
    <property type="molecule type" value="Genomic_DNA"/>
</dbReference>
<dbReference type="Proteomes" id="UP001273350">
    <property type="component" value="Unassembled WGS sequence"/>
</dbReference>
<reference evidence="1 2" key="1">
    <citation type="submission" date="2023-11" db="EMBL/GenBank/DDBJ databases">
        <title>Unpublished Manusciprt.</title>
        <authorList>
            <person name="Saticioglu I.B."/>
            <person name="Ay H."/>
            <person name="Ajmi N."/>
            <person name="Altun S."/>
            <person name="Duman M."/>
        </authorList>
    </citation>
    <scope>NUCLEOTIDE SEQUENCE [LARGE SCALE GENOMIC DNA]</scope>
    <source>
        <strain evidence="1 2">Fl-318</strain>
    </source>
</reference>